<evidence type="ECO:0000256" key="1">
    <source>
        <dbReference type="SAM" id="Phobius"/>
    </source>
</evidence>
<dbReference type="Proteomes" id="UP001178507">
    <property type="component" value="Unassembled WGS sequence"/>
</dbReference>
<name>A0AA36JRI8_9DINO</name>
<dbReference type="EMBL" id="CAUJNA010003816">
    <property type="protein sequence ID" value="CAJ1410429.1"/>
    <property type="molecule type" value="Genomic_DNA"/>
</dbReference>
<keyword evidence="1" id="KW-0812">Transmembrane</keyword>
<feature type="transmembrane region" description="Helical" evidence="1">
    <location>
        <begin position="458"/>
        <end position="480"/>
    </location>
</feature>
<dbReference type="AlphaFoldDB" id="A0AA36JRI8"/>
<keyword evidence="1" id="KW-1133">Transmembrane helix</keyword>
<feature type="transmembrane region" description="Helical" evidence="1">
    <location>
        <begin position="663"/>
        <end position="683"/>
    </location>
</feature>
<protein>
    <submittedName>
        <fullName evidence="2">Uncharacterized protein</fullName>
    </submittedName>
</protein>
<feature type="transmembrane region" description="Helical" evidence="1">
    <location>
        <begin position="546"/>
        <end position="567"/>
    </location>
</feature>
<sequence>MDGDVELPQLSDGYEELAHPPLVPEGRSLSGSGGLWRAGARCIFFDLTYMHVWSKFLAFLCFLNATLLLGEESFYSLLSQLPSSSSCLQNHRVGFCDQSGENRFHDSTRVEVVLSPVESEKLQLESPSVWTLCLVLVVAFANSRYVTKLHQGCILPLTLLGAVLCLTHTATTVMDLSYCGSSSAQHPVDWTALHARWGNRSITPGAKRVAEYCWVPPLQAPAPLGERPPPPRGPEDAHQDLHINMTLFMRDAGMAEMERSEFALNFANQSRVTSYCSEVLQMHSMAQCLRWLNSTHSGNRIECEDGQLLASAAALPELQSQMAALTGAGSDREQLQQLLLLADRWALELLSARRCQAKVSGANFGLRPPSLGPGSPGGASAVAKHLLALARKEEASELRIVSREGREGRRGGNLPELEEEYLQEHFAGCVAKIFVRCAGRAASATLTTFRSACQATCAMLMLLGYMRMLALRLGFCRWCASRSSRFYWVQEALNLLSSRVGVGLLMATLLQVGFTVLVNEVAVTWIAEGNGLSAAESLKLYPLSLVDVLLVLAIRLQLLVFLVAVCYNSLLHVKLRRQILALPRQVLFGRRAEVPDSYRGPDLTDLKRMGSSTLVYAMYFPGIVFWHFFYASWILVLMFCFALGCVVLVSQPAELRSSHAEKVWPVLTYSSFLGSVLLEGVLAA</sequence>
<proteinExistence type="predicted"/>
<comment type="caution">
    <text evidence="2">The sequence shown here is derived from an EMBL/GenBank/DDBJ whole genome shotgun (WGS) entry which is preliminary data.</text>
</comment>
<keyword evidence="1" id="KW-0472">Membrane</keyword>
<feature type="transmembrane region" description="Helical" evidence="1">
    <location>
        <begin position="501"/>
        <end position="526"/>
    </location>
</feature>
<evidence type="ECO:0000313" key="3">
    <source>
        <dbReference type="Proteomes" id="UP001178507"/>
    </source>
</evidence>
<keyword evidence="3" id="KW-1185">Reference proteome</keyword>
<evidence type="ECO:0000313" key="2">
    <source>
        <dbReference type="EMBL" id="CAJ1410429.1"/>
    </source>
</evidence>
<accession>A0AA36JRI8</accession>
<feature type="transmembrane region" description="Helical" evidence="1">
    <location>
        <begin position="633"/>
        <end position="651"/>
    </location>
</feature>
<reference evidence="2" key="1">
    <citation type="submission" date="2023-08" db="EMBL/GenBank/DDBJ databases">
        <authorList>
            <person name="Chen Y."/>
            <person name="Shah S."/>
            <person name="Dougan E. K."/>
            <person name="Thang M."/>
            <person name="Chan C."/>
        </authorList>
    </citation>
    <scope>NUCLEOTIDE SEQUENCE</scope>
</reference>
<gene>
    <name evidence="2" type="ORF">EVOR1521_LOCUS31255</name>
</gene>
<organism evidence="2 3">
    <name type="scientific">Effrenium voratum</name>
    <dbReference type="NCBI Taxonomy" id="2562239"/>
    <lineage>
        <taxon>Eukaryota</taxon>
        <taxon>Sar</taxon>
        <taxon>Alveolata</taxon>
        <taxon>Dinophyceae</taxon>
        <taxon>Suessiales</taxon>
        <taxon>Symbiodiniaceae</taxon>
        <taxon>Effrenium</taxon>
    </lineage>
</organism>